<evidence type="ECO:0000256" key="5">
    <source>
        <dbReference type="SAM" id="Phobius"/>
    </source>
</evidence>
<comment type="caution">
    <text evidence="6">The sequence shown here is derived from an EMBL/GenBank/DDBJ whole genome shotgun (WGS) entry which is preliminary data.</text>
</comment>
<sequence length="294" mass="32667">MVDKMALTVGCHAKIEGVGTSYGYVPHLSAGIVFCVLFGLSMIAHTVQFCWKRQWWCVVFTLGCMVELIGWAGRTWSHECPYNGTAFLMQISTLIIAPTFFTAGIYVLLGRFIQILGRESSVLTPKLYLWIFCTCDIISLVIQAIGGGLASIAVNQVNGDTAPGTHIMVAGIVFQLFSITIFVFCAADFIRRSLRHGLLQPLTGSIQPLLYAMVFSVLCIYVRSIYRTIELSQGWSGYLITHEKYFIALDGAMMIAAVAVFNFVHPGWLLPKDGVFKRPISTDEMEMNRASENY</sequence>
<keyword evidence="4 5" id="KW-0472">Membrane</keyword>
<proteinExistence type="predicted"/>
<dbReference type="Pfam" id="PF04479">
    <property type="entry name" value="RTA1"/>
    <property type="match status" value="1"/>
</dbReference>
<name>A0AAD6GGP3_9EURO</name>
<dbReference type="PANTHER" id="PTHR31465:SF11">
    <property type="entry name" value="DOMAIN PROTEIN, PUTATIVE (AFU_ORTHOLOGUE AFUA_3G10770)-RELATED"/>
    <property type="match status" value="1"/>
</dbReference>
<reference evidence="6 7" key="1">
    <citation type="journal article" date="2023" name="IMA Fungus">
        <title>Comparative genomic study of the Penicillium genus elucidates a diverse pangenome and 15 lateral gene transfer events.</title>
        <authorList>
            <person name="Petersen C."/>
            <person name="Sorensen T."/>
            <person name="Nielsen M.R."/>
            <person name="Sondergaard T.E."/>
            <person name="Sorensen J.L."/>
            <person name="Fitzpatrick D.A."/>
            <person name="Frisvad J.C."/>
            <person name="Nielsen K.L."/>
        </authorList>
    </citation>
    <scope>NUCLEOTIDE SEQUENCE [LARGE SCALE GENOMIC DNA]</scope>
    <source>
        <strain evidence="6 7">IBT 35679</strain>
    </source>
</reference>
<keyword evidence="3 5" id="KW-1133">Transmembrane helix</keyword>
<evidence type="ECO:0000313" key="7">
    <source>
        <dbReference type="Proteomes" id="UP001220324"/>
    </source>
</evidence>
<feature type="transmembrane region" description="Helical" evidence="5">
    <location>
        <begin position="129"/>
        <end position="154"/>
    </location>
</feature>
<feature type="transmembrane region" description="Helical" evidence="5">
    <location>
        <begin position="85"/>
        <end position="109"/>
    </location>
</feature>
<dbReference type="Proteomes" id="UP001220324">
    <property type="component" value="Unassembled WGS sequence"/>
</dbReference>
<dbReference type="GO" id="GO:0005886">
    <property type="term" value="C:plasma membrane"/>
    <property type="evidence" value="ECO:0007669"/>
    <property type="project" value="TreeGrafter"/>
</dbReference>
<feature type="transmembrane region" description="Helical" evidence="5">
    <location>
        <begin position="24"/>
        <end position="43"/>
    </location>
</feature>
<feature type="transmembrane region" description="Helical" evidence="5">
    <location>
        <begin position="246"/>
        <end position="270"/>
    </location>
</feature>
<dbReference type="AlphaFoldDB" id="A0AAD6GGP3"/>
<evidence type="ECO:0008006" key="8">
    <source>
        <dbReference type="Google" id="ProtNLM"/>
    </source>
</evidence>
<feature type="transmembrane region" description="Helical" evidence="5">
    <location>
        <begin position="55"/>
        <end position="73"/>
    </location>
</feature>
<keyword evidence="2 5" id="KW-0812">Transmembrane</keyword>
<evidence type="ECO:0000256" key="1">
    <source>
        <dbReference type="ARBA" id="ARBA00004141"/>
    </source>
</evidence>
<organism evidence="6 7">
    <name type="scientific">Penicillium frequentans</name>
    <dbReference type="NCBI Taxonomy" id="3151616"/>
    <lineage>
        <taxon>Eukaryota</taxon>
        <taxon>Fungi</taxon>
        <taxon>Dikarya</taxon>
        <taxon>Ascomycota</taxon>
        <taxon>Pezizomycotina</taxon>
        <taxon>Eurotiomycetes</taxon>
        <taxon>Eurotiomycetidae</taxon>
        <taxon>Eurotiales</taxon>
        <taxon>Aspergillaceae</taxon>
        <taxon>Penicillium</taxon>
    </lineage>
</organism>
<comment type="subcellular location">
    <subcellularLocation>
        <location evidence="1">Membrane</location>
        <topology evidence="1">Multi-pass membrane protein</topology>
    </subcellularLocation>
</comment>
<accession>A0AAD6GGP3</accession>
<feature type="transmembrane region" description="Helical" evidence="5">
    <location>
        <begin position="166"/>
        <end position="187"/>
    </location>
</feature>
<keyword evidence="7" id="KW-1185">Reference proteome</keyword>
<evidence type="ECO:0000256" key="4">
    <source>
        <dbReference type="ARBA" id="ARBA00023136"/>
    </source>
</evidence>
<gene>
    <name evidence="6" type="ORF">N7494_006562</name>
</gene>
<dbReference type="GO" id="GO:0000324">
    <property type="term" value="C:fungal-type vacuole"/>
    <property type="evidence" value="ECO:0007669"/>
    <property type="project" value="TreeGrafter"/>
</dbReference>
<evidence type="ECO:0000256" key="2">
    <source>
        <dbReference type="ARBA" id="ARBA00022692"/>
    </source>
</evidence>
<protein>
    <recommendedName>
        <fullName evidence="8">Sphingoid long-chain base transporter RSB1</fullName>
    </recommendedName>
</protein>
<evidence type="ECO:0000256" key="3">
    <source>
        <dbReference type="ARBA" id="ARBA00022989"/>
    </source>
</evidence>
<dbReference type="InterPro" id="IPR007568">
    <property type="entry name" value="RTA1"/>
</dbReference>
<feature type="transmembrane region" description="Helical" evidence="5">
    <location>
        <begin position="208"/>
        <end position="226"/>
    </location>
</feature>
<dbReference type="PANTHER" id="PTHR31465">
    <property type="entry name" value="PROTEIN RTA1-RELATED"/>
    <property type="match status" value="1"/>
</dbReference>
<dbReference type="EMBL" id="JAQIZZ010000005">
    <property type="protein sequence ID" value="KAJ5541486.1"/>
    <property type="molecule type" value="Genomic_DNA"/>
</dbReference>
<evidence type="ECO:0000313" key="6">
    <source>
        <dbReference type="EMBL" id="KAJ5541486.1"/>
    </source>
</evidence>